<keyword evidence="2" id="KW-1185">Reference proteome</keyword>
<accession>A0A2I1G3A7</accession>
<dbReference type="VEuPathDB" id="FungiDB:RhiirA1_474802"/>
<evidence type="ECO:0008006" key="3">
    <source>
        <dbReference type="Google" id="ProtNLM"/>
    </source>
</evidence>
<sequence length="141" mass="16014">MKSCWDPDPEKRPSITEVRKTLSIWYIAFNNIKSFNRAETKRKELMSLKKLGPEFSGKPHPGAIYTSRSLNSFISKCSSISNSSKEYISTELEFDIDFSSNKSNTLGTKRKIEEIYINSHGNNGKSIKISSSYSRTSLTDE</sequence>
<proteinExistence type="predicted"/>
<name>A0A2I1G3A7_9GLOM</name>
<reference evidence="1 2" key="1">
    <citation type="submission" date="2015-10" db="EMBL/GenBank/DDBJ databases">
        <title>Genome analyses suggest a sexual origin of heterokaryosis in a supposedly ancient asexual fungus.</title>
        <authorList>
            <person name="Ropars J."/>
            <person name="Sedzielewska K."/>
            <person name="Noel J."/>
            <person name="Charron P."/>
            <person name="Farinelli L."/>
            <person name="Marton T."/>
            <person name="Kruger M."/>
            <person name="Pelin A."/>
            <person name="Brachmann A."/>
            <person name="Corradi N."/>
        </authorList>
    </citation>
    <scope>NUCLEOTIDE SEQUENCE [LARGE SCALE GENOMIC DNA]</scope>
    <source>
        <strain evidence="1 2">A4</strain>
    </source>
</reference>
<dbReference type="Proteomes" id="UP000234323">
    <property type="component" value="Unassembled WGS sequence"/>
</dbReference>
<organism evidence="1 2">
    <name type="scientific">Rhizophagus irregularis</name>
    <dbReference type="NCBI Taxonomy" id="588596"/>
    <lineage>
        <taxon>Eukaryota</taxon>
        <taxon>Fungi</taxon>
        <taxon>Fungi incertae sedis</taxon>
        <taxon>Mucoromycota</taxon>
        <taxon>Glomeromycotina</taxon>
        <taxon>Glomeromycetes</taxon>
        <taxon>Glomerales</taxon>
        <taxon>Glomeraceae</taxon>
        <taxon>Rhizophagus</taxon>
    </lineage>
</organism>
<dbReference type="AlphaFoldDB" id="A0A2I1G3A7"/>
<comment type="caution">
    <text evidence="1">The sequence shown here is derived from an EMBL/GenBank/DDBJ whole genome shotgun (WGS) entry which is preliminary data.</text>
</comment>
<dbReference type="EMBL" id="LLXI01000133">
    <property type="protein sequence ID" value="PKY41119.1"/>
    <property type="molecule type" value="Genomic_DNA"/>
</dbReference>
<gene>
    <name evidence="1" type="ORF">RhiirA4_395564</name>
</gene>
<evidence type="ECO:0000313" key="2">
    <source>
        <dbReference type="Proteomes" id="UP000234323"/>
    </source>
</evidence>
<protein>
    <recommendedName>
        <fullName evidence="3">Serine-threonine/tyrosine-protein kinase catalytic domain-containing protein</fullName>
    </recommendedName>
</protein>
<dbReference type="VEuPathDB" id="FungiDB:RhiirFUN_003722"/>
<evidence type="ECO:0000313" key="1">
    <source>
        <dbReference type="EMBL" id="PKY41119.1"/>
    </source>
</evidence>